<dbReference type="Gene3D" id="3.30.420.130">
    <property type="entry name" value="Dinitrogenase iron-molybdenum cofactor biosynthesis domain"/>
    <property type="match status" value="1"/>
</dbReference>
<feature type="domain" description="Dinitrogenase iron-molybdenum cofactor biosynthesis" evidence="2">
    <location>
        <begin position="13"/>
        <end position="103"/>
    </location>
</feature>
<proteinExistence type="predicted"/>
<name>A0A1G9ECQ0_9BACT</name>
<feature type="region of interest" description="Disordered" evidence="1">
    <location>
        <begin position="105"/>
        <end position="158"/>
    </location>
</feature>
<dbReference type="PANTHER" id="PTHR42983:SF1">
    <property type="entry name" value="IRON-MOLYBDENUM PROTEIN"/>
    <property type="match status" value="1"/>
</dbReference>
<dbReference type="PANTHER" id="PTHR42983">
    <property type="entry name" value="DINITROGENASE IRON-MOLYBDENUM COFACTOR PROTEIN-RELATED"/>
    <property type="match status" value="1"/>
</dbReference>
<dbReference type="EMBL" id="FNGA01000002">
    <property type="protein sequence ID" value="SDK73950.1"/>
    <property type="molecule type" value="Genomic_DNA"/>
</dbReference>
<dbReference type="InterPro" id="IPR003731">
    <property type="entry name" value="Di-Nase_FeMo-co_biosynth"/>
</dbReference>
<feature type="compositionally biased region" description="Polar residues" evidence="1">
    <location>
        <begin position="113"/>
        <end position="128"/>
    </location>
</feature>
<dbReference type="AlphaFoldDB" id="A0A1G9ECQ0"/>
<dbReference type="OrthoDB" id="9807451at2"/>
<feature type="compositionally biased region" description="Gly residues" evidence="1">
    <location>
        <begin position="133"/>
        <end position="158"/>
    </location>
</feature>
<evidence type="ECO:0000313" key="3">
    <source>
        <dbReference type="EMBL" id="SDK73950.1"/>
    </source>
</evidence>
<protein>
    <submittedName>
        <fullName evidence="3">Predicted Fe-Mo cluster-binding protein, NifX family</fullName>
    </submittedName>
</protein>
<evidence type="ECO:0000259" key="2">
    <source>
        <dbReference type="Pfam" id="PF02579"/>
    </source>
</evidence>
<evidence type="ECO:0000256" key="1">
    <source>
        <dbReference type="SAM" id="MobiDB-lite"/>
    </source>
</evidence>
<sequence length="158" mass="16038">MLIAISTNGSDLDSPLEPRFGRATGFIVYDTDSENHSFVDNSANSTLPQGAGIQTAELLAGKGVNVVISGTVGPKATQALNRGGIQTMAVSGGTVRDVLEKYKIDQSGGVSPESVSTDKQPVGSQQQKTGCRRMGGTGMGRGQGGGGRGGGQGGQGRR</sequence>
<reference evidence="4" key="1">
    <citation type="submission" date="2016-10" db="EMBL/GenBank/DDBJ databases">
        <authorList>
            <person name="Varghese N."/>
            <person name="Submissions S."/>
        </authorList>
    </citation>
    <scope>NUCLEOTIDE SEQUENCE [LARGE SCALE GENOMIC DNA]</scope>
    <source>
        <strain evidence="4">DSM 16995</strain>
    </source>
</reference>
<keyword evidence="4" id="KW-1185">Reference proteome</keyword>
<dbReference type="STRING" id="246191.SAMN05660337_1053"/>
<dbReference type="RefSeq" id="WP_092158994.1">
    <property type="nucleotide sequence ID" value="NZ_FNGA01000002.1"/>
</dbReference>
<dbReference type="CDD" id="cd00851">
    <property type="entry name" value="MTH1175"/>
    <property type="match status" value="1"/>
</dbReference>
<dbReference type="InterPro" id="IPR036105">
    <property type="entry name" value="DiNase_FeMo-co_biosyn_sf"/>
</dbReference>
<dbReference type="Pfam" id="PF02579">
    <property type="entry name" value="Nitro_FeMo-Co"/>
    <property type="match status" value="1"/>
</dbReference>
<organism evidence="3 4">
    <name type="scientific">Maridesulfovibrio ferrireducens</name>
    <dbReference type="NCBI Taxonomy" id="246191"/>
    <lineage>
        <taxon>Bacteria</taxon>
        <taxon>Pseudomonadati</taxon>
        <taxon>Thermodesulfobacteriota</taxon>
        <taxon>Desulfovibrionia</taxon>
        <taxon>Desulfovibrionales</taxon>
        <taxon>Desulfovibrionaceae</taxon>
        <taxon>Maridesulfovibrio</taxon>
    </lineage>
</organism>
<dbReference type="SUPFAM" id="SSF53146">
    <property type="entry name" value="Nitrogenase accessory factor-like"/>
    <property type="match status" value="1"/>
</dbReference>
<evidence type="ECO:0000313" key="4">
    <source>
        <dbReference type="Proteomes" id="UP000199053"/>
    </source>
</evidence>
<accession>A0A1G9ECQ0</accession>
<dbReference type="Proteomes" id="UP000199053">
    <property type="component" value="Unassembled WGS sequence"/>
</dbReference>
<dbReference type="InterPro" id="IPR033913">
    <property type="entry name" value="MTH1175_dom"/>
</dbReference>
<gene>
    <name evidence="3" type="ORF">SAMN05660337_1053</name>
</gene>